<evidence type="ECO:0000256" key="1">
    <source>
        <dbReference type="SAM" id="SignalP"/>
    </source>
</evidence>
<sequence length="162" mass="18871">MKNNAVVFLTLLCLAAAVKKRREKIAEVDVMKKEDFEDFSKSLKRQNVIQKAIDEAKESGDQEKMFENYKKMFDEEKFRLNIAKKGMIIKKVNTPSNEHYKLIESTLTFIEKMNLGPDVNIGTRYNEVNEMLVRLKKLSIKLMGLTFYNRLLKSAQDTRLKG</sequence>
<dbReference type="AlphaFoldDB" id="A0A1B6CXS4"/>
<proteinExistence type="predicted"/>
<gene>
    <name evidence="2" type="ORF">g.6824</name>
</gene>
<dbReference type="EMBL" id="GEDC01019026">
    <property type="protein sequence ID" value="JAS18272.1"/>
    <property type="molecule type" value="Transcribed_RNA"/>
</dbReference>
<keyword evidence="1" id="KW-0732">Signal</keyword>
<protein>
    <submittedName>
        <fullName evidence="2">Uncharacterized protein</fullName>
    </submittedName>
</protein>
<evidence type="ECO:0000313" key="2">
    <source>
        <dbReference type="EMBL" id="JAS18272.1"/>
    </source>
</evidence>
<feature type="signal peptide" evidence="1">
    <location>
        <begin position="1"/>
        <end position="20"/>
    </location>
</feature>
<reference evidence="2" key="1">
    <citation type="submission" date="2015-12" db="EMBL/GenBank/DDBJ databases">
        <title>De novo transcriptome assembly of four potential Pierce s Disease insect vectors from Arizona vineyards.</title>
        <authorList>
            <person name="Tassone E.E."/>
        </authorList>
    </citation>
    <scope>NUCLEOTIDE SEQUENCE</scope>
</reference>
<name>A0A1B6CXS4_9HEMI</name>
<accession>A0A1B6CXS4</accession>
<feature type="chain" id="PRO_5008580746" evidence="1">
    <location>
        <begin position="21"/>
        <end position="162"/>
    </location>
</feature>
<organism evidence="2">
    <name type="scientific">Clastoptera arizonana</name>
    <name type="common">Arizona spittle bug</name>
    <dbReference type="NCBI Taxonomy" id="38151"/>
    <lineage>
        <taxon>Eukaryota</taxon>
        <taxon>Metazoa</taxon>
        <taxon>Ecdysozoa</taxon>
        <taxon>Arthropoda</taxon>
        <taxon>Hexapoda</taxon>
        <taxon>Insecta</taxon>
        <taxon>Pterygota</taxon>
        <taxon>Neoptera</taxon>
        <taxon>Paraneoptera</taxon>
        <taxon>Hemiptera</taxon>
        <taxon>Auchenorrhyncha</taxon>
        <taxon>Cercopoidea</taxon>
        <taxon>Clastopteridae</taxon>
        <taxon>Clastoptera</taxon>
    </lineage>
</organism>